<feature type="domain" description="FAD-binding" evidence="1">
    <location>
        <begin position="7"/>
        <end position="346"/>
    </location>
</feature>
<reference evidence="2 3" key="1">
    <citation type="submission" date="2020-08" db="EMBL/GenBank/DDBJ databases">
        <title>Genomic Encyclopedia of Type Strains, Phase IV (KMG-IV): sequencing the most valuable type-strain genomes for metagenomic binning, comparative biology and taxonomic classification.</title>
        <authorList>
            <person name="Goeker M."/>
        </authorList>
    </citation>
    <scope>NUCLEOTIDE SEQUENCE [LARGE SCALE GENOMIC DNA]</scope>
    <source>
        <strain evidence="2 3">DSM 12252</strain>
    </source>
</reference>
<organism evidence="2 3">
    <name type="scientific">Prosthecobacter vanneervenii</name>
    <dbReference type="NCBI Taxonomy" id="48466"/>
    <lineage>
        <taxon>Bacteria</taxon>
        <taxon>Pseudomonadati</taxon>
        <taxon>Verrucomicrobiota</taxon>
        <taxon>Verrucomicrobiia</taxon>
        <taxon>Verrucomicrobiales</taxon>
        <taxon>Verrucomicrobiaceae</taxon>
        <taxon>Prosthecobacter</taxon>
    </lineage>
</organism>
<sequence>MSQQTWDVIVIGGGPAGATAAVTLRQAGRSVLVLEKSKFPRFHIGESLLPYNREIFDDLGVWSKIQCAGFMVKRGAQFWMGNGRLHTRLDFSRGSFTEFPESIQVERAKFDDILLRHAESLGAEVVEQALVTEHCVSPDCATVKYRTADGTDHEARAAFLMDASGLSNFTANRENLREYYPGHKKIAIFGHYSGVQMPVGNEKGDILIIRRENSWFWMIPLEDDKTSVGLVLDQADFKALKQDPQQVFDDAVLSTPAVQDRMINAKAITQGHVLTDFSYTNRKLVSPRLVRVGDASGFIDPIFSSGVMLAMKSAQDGARAVSAAIASGRAMTFALKRYEWGTRRHVGRFWQFIEKFYTKHFAQLFFQPSNRFRVVCAINCTLAGRTRPSFATWWRLKFFFILVALQKRFNLAKPIKIS</sequence>
<name>A0A7W7Y851_9BACT</name>
<dbReference type="Pfam" id="PF01494">
    <property type="entry name" value="FAD_binding_3"/>
    <property type="match status" value="1"/>
</dbReference>
<evidence type="ECO:0000313" key="3">
    <source>
        <dbReference type="Proteomes" id="UP000590740"/>
    </source>
</evidence>
<gene>
    <name evidence="2" type="ORF">HNQ65_000947</name>
</gene>
<dbReference type="SUPFAM" id="SSF51905">
    <property type="entry name" value="FAD/NAD(P)-binding domain"/>
    <property type="match status" value="1"/>
</dbReference>
<evidence type="ECO:0000259" key="1">
    <source>
        <dbReference type="Pfam" id="PF01494"/>
    </source>
</evidence>
<dbReference type="PRINTS" id="PR00420">
    <property type="entry name" value="RNGMNOXGNASE"/>
</dbReference>
<dbReference type="InterPro" id="IPR002938">
    <property type="entry name" value="FAD-bd"/>
</dbReference>
<proteinExistence type="predicted"/>
<dbReference type="GO" id="GO:0071949">
    <property type="term" value="F:FAD binding"/>
    <property type="evidence" value="ECO:0007669"/>
    <property type="project" value="InterPro"/>
</dbReference>
<protein>
    <submittedName>
        <fullName evidence="2">FADH2-dependent halogenase</fullName>
    </submittedName>
</protein>
<accession>A0A7W7Y851</accession>
<dbReference type="PANTHER" id="PTHR43747">
    <property type="entry name" value="FAD-BINDING PROTEIN"/>
    <property type="match status" value="1"/>
</dbReference>
<comment type="caution">
    <text evidence="2">The sequence shown here is derived from an EMBL/GenBank/DDBJ whole genome shotgun (WGS) entry which is preliminary data.</text>
</comment>
<dbReference type="RefSeq" id="WP_184338321.1">
    <property type="nucleotide sequence ID" value="NZ_JACHIG010000001.1"/>
</dbReference>
<dbReference type="Proteomes" id="UP000590740">
    <property type="component" value="Unassembled WGS sequence"/>
</dbReference>
<dbReference type="PANTHER" id="PTHR43747:SF1">
    <property type="entry name" value="SLR1998 PROTEIN"/>
    <property type="match status" value="1"/>
</dbReference>
<dbReference type="Gene3D" id="3.50.50.60">
    <property type="entry name" value="FAD/NAD(P)-binding domain"/>
    <property type="match status" value="1"/>
</dbReference>
<keyword evidence="3" id="KW-1185">Reference proteome</keyword>
<evidence type="ECO:0000313" key="2">
    <source>
        <dbReference type="EMBL" id="MBB5031393.1"/>
    </source>
</evidence>
<dbReference type="AlphaFoldDB" id="A0A7W7Y851"/>
<dbReference type="InterPro" id="IPR050816">
    <property type="entry name" value="Flavin-dep_Halogenase_NPB"/>
</dbReference>
<dbReference type="EMBL" id="JACHIG010000001">
    <property type="protein sequence ID" value="MBB5031393.1"/>
    <property type="molecule type" value="Genomic_DNA"/>
</dbReference>
<dbReference type="InterPro" id="IPR036188">
    <property type="entry name" value="FAD/NAD-bd_sf"/>
</dbReference>